<dbReference type="EMBL" id="ML210223">
    <property type="protein sequence ID" value="TFK23204.1"/>
    <property type="molecule type" value="Genomic_DNA"/>
</dbReference>
<protein>
    <recommendedName>
        <fullName evidence="9">Integral membrane protein</fullName>
    </recommendedName>
</protein>
<comment type="subcellular location">
    <subcellularLocation>
        <location evidence="1">Membrane</location>
        <topology evidence="1">Multi-pass membrane protein</topology>
    </subcellularLocation>
</comment>
<evidence type="ECO:0000256" key="4">
    <source>
        <dbReference type="ARBA" id="ARBA00022989"/>
    </source>
</evidence>
<dbReference type="AlphaFoldDB" id="A0A5C3KRY2"/>
<evidence type="ECO:0000256" key="6">
    <source>
        <dbReference type="SAM" id="Phobius"/>
    </source>
</evidence>
<feature type="transmembrane region" description="Helical" evidence="6">
    <location>
        <begin position="130"/>
        <end position="156"/>
    </location>
</feature>
<organism evidence="7 8">
    <name type="scientific">Coprinopsis marcescibilis</name>
    <name type="common">Agaric fungus</name>
    <name type="synonym">Psathyrella marcescibilis</name>
    <dbReference type="NCBI Taxonomy" id="230819"/>
    <lineage>
        <taxon>Eukaryota</taxon>
        <taxon>Fungi</taxon>
        <taxon>Dikarya</taxon>
        <taxon>Basidiomycota</taxon>
        <taxon>Agaricomycotina</taxon>
        <taxon>Agaricomycetes</taxon>
        <taxon>Agaricomycetidae</taxon>
        <taxon>Agaricales</taxon>
        <taxon>Agaricineae</taxon>
        <taxon>Psathyrellaceae</taxon>
        <taxon>Coprinopsis</taxon>
    </lineage>
</organism>
<evidence type="ECO:0008006" key="9">
    <source>
        <dbReference type="Google" id="ProtNLM"/>
    </source>
</evidence>
<accession>A0A5C3KRY2</accession>
<dbReference type="GO" id="GO:0016020">
    <property type="term" value="C:membrane"/>
    <property type="evidence" value="ECO:0007669"/>
    <property type="project" value="UniProtKB-SubCell"/>
</dbReference>
<dbReference type="PANTHER" id="PTHR22779:SF6">
    <property type="entry name" value="SD17342P"/>
    <property type="match status" value="1"/>
</dbReference>
<keyword evidence="3 6" id="KW-0812">Transmembrane</keyword>
<reference evidence="7 8" key="1">
    <citation type="journal article" date="2019" name="Nat. Ecol. Evol.">
        <title>Megaphylogeny resolves global patterns of mushroom evolution.</title>
        <authorList>
            <person name="Varga T."/>
            <person name="Krizsan K."/>
            <person name="Foldi C."/>
            <person name="Dima B."/>
            <person name="Sanchez-Garcia M."/>
            <person name="Sanchez-Ramirez S."/>
            <person name="Szollosi G.J."/>
            <person name="Szarkandi J.G."/>
            <person name="Papp V."/>
            <person name="Albert L."/>
            <person name="Andreopoulos W."/>
            <person name="Angelini C."/>
            <person name="Antonin V."/>
            <person name="Barry K.W."/>
            <person name="Bougher N.L."/>
            <person name="Buchanan P."/>
            <person name="Buyck B."/>
            <person name="Bense V."/>
            <person name="Catcheside P."/>
            <person name="Chovatia M."/>
            <person name="Cooper J."/>
            <person name="Damon W."/>
            <person name="Desjardin D."/>
            <person name="Finy P."/>
            <person name="Geml J."/>
            <person name="Haridas S."/>
            <person name="Hughes K."/>
            <person name="Justo A."/>
            <person name="Karasinski D."/>
            <person name="Kautmanova I."/>
            <person name="Kiss B."/>
            <person name="Kocsube S."/>
            <person name="Kotiranta H."/>
            <person name="LaButti K.M."/>
            <person name="Lechner B.E."/>
            <person name="Liimatainen K."/>
            <person name="Lipzen A."/>
            <person name="Lukacs Z."/>
            <person name="Mihaltcheva S."/>
            <person name="Morgado L.N."/>
            <person name="Niskanen T."/>
            <person name="Noordeloos M.E."/>
            <person name="Ohm R.A."/>
            <person name="Ortiz-Santana B."/>
            <person name="Ovrebo C."/>
            <person name="Racz N."/>
            <person name="Riley R."/>
            <person name="Savchenko A."/>
            <person name="Shiryaev A."/>
            <person name="Soop K."/>
            <person name="Spirin V."/>
            <person name="Szebenyi C."/>
            <person name="Tomsovsky M."/>
            <person name="Tulloss R.E."/>
            <person name="Uehling J."/>
            <person name="Grigoriev I.V."/>
            <person name="Vagvolgyi C."/>
            <person name="Papp T."/>
            <person name="Martin F.M."/>
            <person name="Miettinen O."/>
            <person name="Hibbett D.S."/>
            <person name="Nagy L.G."/>
        </authorList>
    </citation>
    <scope>NUCLEOTIDE SEQUENCE [LARGE SCALE GENOMIC DNA]</scope>
    <source>
        <strain evidence="7 8">CBS 121175</strain>
    </source>
</reference>
<keyword evidence="4 6" id="KW-1133">Transmembrane helix</keyword>
<evidence type="ECO:0000256" key="5">
    <source>
        <dbReference type="ARBA" id="ARBA00023136"/>
    </source>
</evidence>
<gene>
    <name evidence="7" type="ORF">FA15DRAFT_621191</name>
</gene>
<dbReference type="InterPro" id="IPR019334">
    <property type="entry name" value="TMEM170A/B/YPR153W-like"/>
</dbReference>
<comment type="similarity">
    <text evidence="2">Belongs to the TMEM170 family.</text>
</comment>
<evidence type="ECO:0000256" key="3">
    <source>
        <dbReference type="ARBA" id="ARBA00022692"/>
    </source>
</evidence>
<feature type="transmembrane region" description="Helical" evidence="6">
    <location>
        <begin position="176"/>
        <end position="195"/>
    </location>
</feature>
<dbReference type="PANTHER" id="PTHR22779">
    <property type="entry name" value="SD17342P"/>
    <property type="match status" value="1"/>
</dbReference>
<sequence>MASFDQPPKWPSLYNPGLEVLNVPDSEPIQPGGAYIHHPSDVFRFTLYWTLLFNTPLFFICGAYAFWNYTIPPSTRLPRRSTLSTSMNGDGNSTYQLVPIAPASPVTLHNKEAPAPPSKLPRINERRSRVAFAVIVLLTFLVSSLAGSVVASAVLGFAATGMYRAGDFNMSTWTPFLLAVLQTLIGLLSIWPSIIKVI</sequence>
<dbReference type="STRING" id="230819.A0A5C3KRY2"/>
<feature type="transmembrane region" description="Helical" evidence="6">
    <location>
        <begin position="47"/>
        <end position="67"/>
    </location>
</feature>
<evidence type="ECO:0000256" key="1">
    <source>
        <dbReference type="ARBA" id="ARBA00004141"/>
    </source>
</evidence>
<evidence type="ECO:0000313" key="8">
    <source>
        <dbReference type="Proteomes" id="UP000307440"/>
    </source>
</evidence>
<keyword evidence="5 6" id="KW-0472">Membrane</keyword>
<proteinExistence type="inferred from homology"/>
<keyword evidence="8" id="KW-1185">Reference proteome</keyword>
<evidence type="ECO:0000256" key="2">
    <source>
        <dbReference type="ARBA" id="ARBA00006325"/>
    </source>
</evidence>
<evidence type="ECO:0000313" key="7">
    <source>
        <dbReference type="EMBL" id="TFK23204.1"/>
    </source>
</evidence>
<name>A0A5C3KRY2_COPMA</name>
<dbReference type="Proteomes" id="UP000307440">
    <property type="component" value="Unassembled WGS sequence"/>
</dbReference>
<dbReference type="OrthoDB" id="2131401at2759"/>